<sequence length="50" mass="5824">LLPIAQIVYNNKTLELISKILFFANYGQHLNFFTRIYLSLKIEVVIVIAK</sequence>
<reference evidence="1 2" key="1">
    <citation type="journal article" date="2012" name="PLoS Pathog.">
        <title>Diverse lifestyles and strategies of plant pathogenesis encoded in the genomes of eighteen Dothideomycetes fungi.</title>
        <authorList>
            <person name="Ohm R.A."/>
            <person name="Feau N."/>
            <person name="Henrissat B."/>
            <person name="Schoch C.L."/>
            <person name="Horwitz B.A."/>
            <person name="Barry K.W."/>
            <person name="Condon B.J."/>
            <person name="Copeland A.C."/>
            <person name="Dhillon B."/>
            <person name="Glaser F."/>
            <person name="Hesse C.N."/>
            <person name="Kosti I."/>
            <person name="LaButti K."/>
            <person name="Lindquist E.A."/>
            <person name="Lucas S."/>
            <person name="Salamov A.A."/>
            <person name="Bradshaw R.E."/>
            <person name="Ciuffetti L."/>
            <person name="Hamelin R.C."/>
            <person name="Kema G.H.J."/>
            <person name="Lawrence C."/>
            <person name="Scott J.A."/>
            <person name="Spatafora J.W."/>
            <person name="Turgeon B.G."/>
            <person name="de Wit P.J.G.M."/>
            <person name="Zhong S."/>
            <person name="Goodwin S.B."/>
            <person name="Grigoriev I.V."/>
        </authorList>
    </citation>
    <scope>NUCLEOTIDE SEQUENCE [LARGE SCALE GENOMIC DNA]</scope>
    <source>
        <strain evidence="2">ND90Pr / ATCC 201652</strain>
    </source>
</reference>
<evidence type="ECO:0000313" key="1">
    <source>
        <dbReference type="EMBL" id="EMD62879.1"/>
    </source>
</evidence>
<reference evidence="2" key="2">
    <citation type="journal article" date="2013" name="PLoS Genet.">
        <title>Comparative genome structure, secondary metabolite, and effector coding capacity across Cochliobolus pathogens.</title>
        <authorList>
            <person name="Condon B.J."/>
            <person name="Leng Y."/>
            <person name="Wu D."/>
            <person name="Bushley K.E."/>
            <person name="Ohm R.A."/>
            <person name="Otillar R."/>
            <person name="Martin J."/>
            <person name="Schackwitz W."/>
            <person name="Grimwood J."/>
            <person name="MohdZainudin N."/>
            <person name="Xue C."/>
            <person name="Wang R."/>
            <person name="Manning V.A."/>
            <person name="Dhillon B."/>
            <person name="Tu Z.J."/>
            <person name="Steffenson B.J."/>
            <person name="Salamov A."/>
            <person name="Sun H."/>
            <person name="Lowry S."/>
            <person name="LaButti K."/>
            <person name="Han J."/>
            <person name="Copeland A."/>
            <person name="Lindquist E."/>
            <person name="Barry K."/>
            <person name="Schmutz J."/>
            <person name="Baker S.E."/>
            <person name="Ciuffetti L.M."/>
            <person name="Grigoriev I.V."/>
            <person name="Zhong S."/>
            <person name="Turgeon B.G."/>
        </authorList>
    </citation>
    <scope>NUCLEOTIDE SEQUENCE [LARGE SCALE GENOMIC DNA]</scope>
    <source>
        <strain evidence="2">ND90Pr / ATCC 201652</strain>
    </source>
</reference>
<evidence type="ECO:0000313" key="2">
    <source>
        <dbReference type="Proteomes" id="UP000016934"/>
    </source>
</evidence>
<name>M2R7B0_COCSN</name>
<organism evidence="1 2">
    <name type="scientific">Cochliobolus sativus (strain ND90Pr / ATCC 201652)</name>
    <name type="common">Common root rot and spot blotch fungus</name>
    <name type="synonym">Bipolaris sorokiniana</name>
    <dbReference type="NCBI Taxonomy" id="665912"/>
    <lineage>
        <taxon>Eukaryota</taxon>
        <taxon>Fungi</taxon>
        <taxon>Dikarya</taxon>
        <taxon>Ascomycota</taxon>
        <taxon>Pezizomycotina</taxon>
        <taxon>Dothideomycetes</taxon>
        <taxon>Pleosporomycetidae</taxon>
        <taxon>Pleosporales</taxon>
        <taxon>Pleosporineae</taxon>
        <taxon>Pleosporaceae</taxon>
        <taxon>Bipolaris</taxon>
    </lineage>
</organism>
<dbReference type="AlphaFoldDB" id="M2R7B0"/>
<proteinExistence type="predicted"/>
<dbReference type="Proteomes" id="UP000016934">
    <property type="component" value="Unassembled WGS sequence"/>
</dbReference>
<dbReference type="RefSeq" id="XP_007701190.1">
    <property type="nucleotide sequence ID" value="XM_007703000.1"/>
</dbReference>
<dbReference type="HOGENOM" id="CLU_209445_0_0_1"/>
<keyword evidence="2" id="KW-1185">Reference proteome</keyword>
<dbReference type="EMBL" id="KB445645">
    <property type="protein sequence ID" value="EMD62879.1"/>
    <property type="molecule type" value="Genomic_DNA"/>
</dbReference>
<gene>
    <name evidence="1" type="ORF">COCSADRAFT_92468</name>
</gene>
<dbReference type="KEGG" id="bsc:COCSADRAFT_92468"/>
<accession>M2R7B0</accession>
<feature type="non-terminal residue" evidence="1">
    <location>
        <position position="1"/>
    </location>
</feature>
<dbReference type="GeneID" id="19141452"/>
<protein>
    <submittedName>
        <fullName evidence="1">Uncharacterized protein</fullName>
    </submittedName>
</protein>